<evidence type="ECO:0000313" key="3">
    <source>
        <dbReference type="Proteomes" id="UP000814243"/>
    </source>
</evidence>
<feature type="domain" description="PiggyBac transposable element-derived protein" evidence="1">
    <location>
        <begin position="7"/>
        <end position="311"/>
    </location>
</feature>
<reference evidence="2" key="1">
    <citation type="journal article" date="2021" name="G3 (Bethesda)">
        <title>Genome and transcriptome analysis of the beet armyworm Spodoptera exigua reveals targets for pest control. .</title>
        <authorList>
            <person name="Simon S."/>
            <person name="Breeschoten T."/>
            <person name="Jansen H.J."/>
            <person name="Dirks R.P."/>
            <person name="Schranz M.E."/>
            <person name="Ros V.I.D."/>
        </authorList>
    </citation>
    <scope>NUCLEOTIDE SEQUENCE</scope>
    <source>
        <strain evidence="2">TB_SE_WUR_2020</strain>
    </source>
</reference>
<dbReference type="InterPro" id="IPR029526">
    <property type="entry name" value="PGBD"/>
</dbReference>
<comment type="caution">
    <text evidence="2">The sequence shown here is derived from an EMBL/GenBank/DDBJ whole genome shotgun (WGS) entry which is preliminary data.</text>
</comment>
<dbReference type="EMBL" id="JACEFF010000943">
    <property type="protein sequence ID" value="KAH9627658.1"/>
    <property type="molecule type" value="Genomic_DNA"/>
</dbReference>
<dbReference type="PANTHER" id="PTHR46599:SF3">
    <property type="entry name" value="PIGGYBAC TRANSPOSABLE ELEMENT-DERIVED PROTEIN 4"/>
    <property type="match status" value="1"/>
</dbReference>
<dbReference type="PANTHER" id="PTHR46599">
    <property type="entry name" value="PIGGYBAC TRANSPOSABLE ELEMENT-DERIVED PROTEIN 4"/>
    <property type="match status" value="1"/>
</dbReference>
<evidence type="ECO:0000313" key="2">
    <source>
        <dbReference type="EMBL" id="KAH9627658.1"/>
    </source>
</evidence>
<dbReference type="Pfam" id="PF13843">
    <property type="entry name" value="DDE_Tnp_1_7"/>
    <property type="match status" value="1"/>
</dbReference>
<gene>
    <name evidence="2" type="ORF">HF086_016391</name>
</gene>
<organism evidence="2 3">
    <name type="scientific">Spodoptera exigua</name>
    <name type="common">Beet armyworm</name>
    <name type="synonym">Noctua fulgens</name>
    <dbReference type="NCBI Taxonomy" id="7107"/>
    <lineage>
        <taxon>Eukaryota</taxon>
        <taxon>Metazoa</taxon>
        <taxon>Ecdysozoa</taxon>
        <taxon>Arthropoda</taxon>
        <taxon>Hexapoda</taxon>
        <taxon>Insecta</taxon>
        <taxon>Pterygota</taxon>
        <taxon>Neoptera</taxon>
        <taxon>Endopterygota</taxon>
        <taxon>Lepidoptera</taxon>
        <taxon>Glossata</taxon>
        <taxon>Ditrysia</taxon>
        <taxon>Noctuoidea</taxon>
        <taxon>Noctuidae</taxon>
        <taxon>Amphipyrinae</taxon>
        <taxon>Spodoptera</taxon>
    </lineage>
</organism>
<dbReference type="AlphaFoldDB" id="A0A922M0B5"/>
<protein>
    <recommendedName>
        <fullName evidence="1">PiggyBac transposable element-derived protein domain-containing protein</fullName>
    </recommendedName>
</protein>
<dbReference type="Proteomes" id="UP000814243">
    <property type="component" value="Unassembled WGS sequence"/>
</dbReference>
<evidence type="ECO:0000259" key="1">
    <source>
        <dbReference type="Pfam" id="PF13843"/>
    </source>
</evidence>
<proteinExistence type="predicted"/>
<feature type="non-terminal residue" evidence="2">
    <location>
        <position position="1"/>
    </location>
</feature>
<name>A0A922M0B5_SPOEX</name>
<sequence>ATQSGKAFSPTMPEEIDVFVAVNLVMGIKKLPSYRDYWCSAPDLHVTYISMFMPLKRFSWLLHYLHLNDNNVMPARNSPAQLQAFREDCNRREHGKVQGQELFETVHAKKPIKRGYKIWMICAQSGYCLDFELYTGKQGSEVGKDLGGRVVRQFCSSLRGKNHKVYFDKFFNSYQLQIDLRDGQILACGTVNSNRKLLPKLKEDKDLQRGQHDYRISDTNVSILKWRDKRSVFILSNYHDPKNVGKVTRRERNGETVEISCPEAVINYNSHMNFVDKFDQLKSCYDIDRKSHKWWHRIFSHFLDCSVVNSFLVYKELQSTTRARNSDIEEFSSFCLPRSLSSSVCQSAQASFGGQSTQFRSAFSRSGRNKTA</sequence>
<accession>A0A922M0B5</accession>